<keyword evidence="3" id="KW-1185">Reference proteome</keyword>
<dbReference type="InterPro" id="IPR036779">
    <property type="entry name" value="LysM_dom_sf"/>
</dbReference>
<keyword evidence="1" id="KW-0812">Transmembrane</keyword>
<evidence type="ECO:0000313" key="3">
    <source>
        <dbReference type="Proteomes" id="UP001652626"/>
    </source>
</evidence>
<dbReference type="Pfam" id="PF01476">
    <property type="entry name" value="LysM"/>
    <property type="match status" value="1"/>
</dbReference>
<evidence type="ECO:0000313" key="4">
    <source>
        <dbReference type="RefSeq" id="XP_026495418.2"/>
    </source>
</evidence>
<keyword evidence="1" id="KW-1133">Transmembrane helix</keyword>
<keyword evidence="1" id="KW-0472">Membrane</keyword>
<organism evidence="3 4">
    <name type="scientific">Vanessa tameamea</name>
    <name type="common">Kamehameha butterfly</name>
    <dbReference type="NCBI Taxonomy" id="334116"/>
    <lineage>
        <taxon>Eukaryota</taxon>
        <taxon>Metazoa</taxon>
        <taxon>Ecdysozoa</taxon>
        <taxon>Arthropoda</taxon>
        <taxon>Hexapoda</taxon>
        <taxon>Insecta</taxon>
        <taxon>Pterygota</taxon>
        <taxon>Neoptera</taxon>
        <taxon>Endopterygota</taxon>
        <taxon>Lepidoptera</taxon>
        <taxon>Glossata</taxon>
        <taxon>Ditrysia</taxon>
        <taxon>Papilionoidea</taxon>
        <taxon>Nymphalidae</taxon>
        <taxon>Nymphalinae</taxon>
        <taxon>Vanessa</taxon>
    </lineage>
</organism>
<dbReference type="RefSeq" id="XP_026495418.2">
    <property type="nucleotide sequence ID" value="XM_026639633.2"/>
</dbReference>
<dbReference type="OMA" id="IALQFCC"/>
<evidence type="ECO:0000259" key="2">
    <source>
        <dbReference type="PROSITE" id="PS51782"/>
    </source>
</evidence>
<dbReference type="Gene3D" id="3.10.350.10">
    <property type="entry name" value="LysM domain"/>
    <property type="match status" value="1"/>
</dbReference>
<dbReference type="OrthoDB" id="538216at2759"/>
<sequence length="273" mass="31058">MRIYISFSVVFKNETKFSLIMLSRTRLTHNGDDLISNMNGVRDDKEFQSEIQLYRIKPQDHFIEAQVQVGDTLQAIALRFHCSISELKRINQIHKDNEIFARRTIKVPVTPYSVLTEMIPASQPQPPLPSTSNQVSTSLSMHNMLYHPVENNSPQKHNNNIQNGIETKETDFAIDCNTVVMNSSLAPSVTPYTDTEQNESISEDTQLLPSKTKVPVEAVVVKELTSHGADFGLKWYHLVCCLLILGVLTPLLYVMFYLDKHEHSDILPLHPTR</sequence>
<dbReference type="PANTHER" id="PTHR20932:SF13">
    <property type="entry name" value="LD36653P"/>
    <property type="match status" value="1"/>
</dbReference>
<dbReference type="SUPFAM" id="SSF54106">
    <property type="entry name" value="LysM domain"/>
    <property type="match status" value="1"/>
</dbReference>
<dbReference type="Proteomes" id="UP001652626">
    <property type="component" value="Chromosome 18"/>
</dbReference>
<gene>
    <name evidence="4" type="primary">LOC113400162</name>
</gene>
<feature type="domain" description="LysM" evidence="2">
    <location>
        <begin position="63"/>
        <end position="107"/>
    </location>
</feature>
<reference evidence="4" key="1">
    <citation type="submission" date="2025-08" db="UniProtKB">
        <authorList>
            <consortium name="RefSeq"/>
        </authorList>
    </citation>
    <scope>IDENTIFICATION</scope>
    <source>
        <tissue evidence="4">Whole body</tissue>
    </source>
</reference>
<feature type="transmembrane region" description="Helical" evidence="1">
    <location>
        <begin position="235"/>
        <end position="258"/>
    </location>
</feature>
<proteinExistence type="predicted"/>
<evidence type="ECO:0000256" key="1">
    <source>
        <dbReference type="SAM" id="Phobius"/>
    </source>
</evidence>
<dbReference type="SMART" id="SM00257">
    <property type="entry name" value="LysM"/>
    <property type="match status" value="1"/>
</dbReference>
<name>A0A8B8IEC6_VANTA</name>
<protein>
    <submittedName>
        <fullName evidence="4">LysM and putative peptidoglycan-binding domain-containing protein 3 isoform X1</fullName>
    </submittedName>
</protein>
<dbReference type="CDD" id="cd00118">
    <property type="entry name" value="LysM"/>
    <property type="match status" value="1"/>
</dbReference>
<dbReference type="PANTHER" id="PTHR20932">
    <property type="entry name" value="LYSM AND PUTATIVE PEPTIDOGLYCAN-BINDING DOMAIN-CONTAINING PROTEIN"/>
    <property type="match status" value="1"/>
</dbReference>
<dbReference type="GeneID" id="113400162"/>
<dbReference type="InterPro" id="IPR018392">
    <property type="entry name" value="LysM"/>
</dbReference>
<accession>A0A8B8IEC6</accession>
<dbReference type="AlphaFoldDB" id="A0A8B8IEC6"/>
<dbReference type="PROSITE" id="PS51782">
    <property type="entry name" value="LYSM"/>
    <property type="match status" value="1"/>
</dbReference>
<dbReference type="InterPro" id="IPR045030">
    <property type="entry name" value="LYSM1-4"/>
</dbReference>